<comment type="caution">
    <text evidence="9">The sequence shown here is derived from an EMBL/GenBank/DDBJ whole genome shotgun (WGS) entry which is preliminary data.</text>
</comment>
<evidence type="ECO:0000256" key="3">
    <source>
        <dbReference type="ARBA" id="ARBA00022679"/>
    </source>
</evidence>
<keyword evidence="4" id="KW-0812">Transmembrane</keyword>
<dbReference type="GO" id="GO:0005886">
    <property type="term" value="C:plasma membrane"/>
    <property type="evidence" value="ECO:0007669"/>
    <property type="project" value="TreeGrafter"/>
</dbReference>
<reference evidence="9 10" key="1">
    <citation type="journal article" date="2017" name="ISME J.">
        <title>Energy and carbon metabolisms in a deep terrestrial subsurface fluid microbial community.</title>
        <authorList>
            <person name="Momper L."/>
            <person name="Jungbluth S.P."/>
            <person name="Lee M.D."/>
            <person name="Amend J.P."/>
        </authorList>
    </citation>
    <scope>NUCLEOTIDE SEQUENCE [LARGE SCALE GENOMIC DNA]</scope>
    <source>
        <strain evidence="9">SURF_5</strain>
    </source>
</reference>
<evidence type="ECO:0000256" key="6">
    <source>
        <dbReference type="ARBA" id="ARBA00022989"/>
    </source>
</evidence>
<sequence length="234" mass="27147">MISVVIPAYNEMESIRPLVDELLEVMHTLGSEFEILFVDDGSTDGTRQVMRQLAAENREVRFIGFKRNCGQTSAMAAGFKNARGDIIVTLDADMQNDPHDIPRLLEKLNTCDVVCGWRRKRNDNLVRRVSSRVANFVRNKLSNEQILDVGCSLKVYKRQCVEDLKLFEGMHRFLPTLVKLAGYTVAEVPVNHRPRKFGASKYNIRSRIVKAFFDLLAVRWMKKRYFRYEIEEER</sequence>
<dbReference type="Proteomes" id="UP000265882">
    <property type="component" value="Unassembled WGS sequence"/>
</dbReference>
<feature type="domain" description="Glycosyltransferase 2-like" evidence="8">
    <location>
        <begin position="3"/>
        <end position="163"/>
    </location>
</feature>
<dbReference type="AlphaFoldDB" id="A0A3A4N805"/>
<keyword evidence="6" id="KW-1133">Transmembrane helix</keyword>
<gene>
    <name evidence="9" type="ORF">C4520_15600</name>
</gene>
<dbReference type="InterPro" id="IPR029044">
    <property type="entry name" value="Nucleotide-diphossugar_trans"/>
</dbReference>
<dbReference type="GO" id="GO:0009103">
    <property type="term" value="P:lipopolysaccharide biosynthetic process"/>
    <property type="evidence" value="ECO:0007669"/>
    <property type="project" value="UniProtKB-KW"/>
</dbReference>
<keyword evidence="3 9" id="KW-0808">Transferase</keyword>
<dbReference type="Pfam" id="PF00535">
    <property type="entry name" value="Glycos_transf_2"/>
    <property type="match status" value="1"/>
</dbReference>
<dbReference type="CDD" id="cd04187">
    <property type="entry name" value="DPM1_like_bac"/>
    <property type="match status" value="1"/>
</dbReference>
<proteinExistence type="predicted"/>
<evidence type="ECO:0000313" key="9">
    <source>
        <dbReference type="EMBL" id="RJP17793.1"/>
    </source>
</evidence>
<keyword evidence="1" id="KW-1003">Cell membrane</keyword>
<dbReference type="PANTHER" id="PTHR48090">
    <property type="entry name" value="UNDECAPRENYL-PHOSPHATE 4-DEOXY-4-FORMAMIDO-L-ARABINOSE TRANSFERASE-RELATED"/>
    <property type="match status" value="1"/>
</dbReference>
<keyword evidence="5" id="KW-0448">Lipopolysaccharide biosynthesis</keyword>
<evidence type="ECO:0000256" key="1">
    <source>
        <dbReference type="ARBA" id="ARBA00022475"/>
    </source>
</evidence>
<evidence type="ECO:0000256" key="5">
    <source>
        <dbReference type="ARBA" id="ARBA00022985"/>
    </source>
</evidence>
<dbReference type="GO" id="GO:0099621">
    <property type="term" value="F:undecaprenyl-phosphate 4-deoxy-4-formamido-L-arabinose transferase activity"/>
    <property type="evidence" value="ECO:0007669"/>
    <property type="project" value="TreeGrafter"/>
</dbReference>
<dbReference type="InterPro" id="IPR050256">
    <property type="entry name" value="Glycosyltransferase_2"/>
</dbReference>
<dbReference type="Gene3D" id="3.90.550.10">
    <property type="entry name" value="Spore Coat Polysaccharide Biosynthesis Protein SpsA, Chain A"/>
    <property type="match status" value="1"/>
</dbReference>
<dbReference type="SUPFAM" id="SSF53448">
    <property type="entry name" value="Nucleotide-diphospho-sugar transferases"/>
    <property type="match status" value="1"/>
</dbReference>
<accession>A0A3A4N805</accession>
<dbReference type="PANTHER" id="PTHR48090:SF3">
    <property type="entry name" value="UNDECAPRENYL-PHOSPHATE 4-DEOXY-4-FORMAMIDO-L-ARABINOSE TRANSFERASE"/>
    <property type="match status" value="1"/>
</dbReference>
<keyword evidence="2" id="KW-0328">Glycosyltransferase</keyword>
<organism evidence="9 10">
    <name type="scientific">Abyssobacteria bacterium (strain SURF_5)</name>
    <dbReference type="NCBI Taxonomy" id="2093360"/>
    <lineage>
        <taxon>Bacteria</taxon>
        <taxon>Pseudomonadati</taxon>
        <taxon>Candidatus Hydrogenedentota</taxon>
        <taxon>Candidatus Abyssobacteria</taxon>
    </lineage>
</organism>
<dbReference type="InterPro" id="IPR001173">
    <property type="entry name" value="Glyco_trans_2-like"/>
</dbReference>
<evidence type="ECO:0000256" key="7">
    <source>
        <dbReference type="ARBA" id="ARBA00023136"/>
    </source>
</evidence>
<evidence type="ECO:0000259" key="8">
    <source>
        <dbReference type="Pfam" id="PF00535"/>
    </source>
</evidence>
<name>A0A3A4N805_ABYX5</name>
<protein>
    <submittedName>
        <fullName evidence="9">Glycosyltransferase</fullName>
    </submittedName>
</protein>
<keyword evidence="7" id="KW-0472">Membrane</keyword>
<evidence type="ECO:0000256" key="4">
    <source>
        <dbReference type="ARBA" id="ARBA00022692"/>
    </source>
</evidence>
<dbReference type="EMBL" id="QZKU01000110">
    <property type="protein sequence ID" value="RJP17793.1"/>
    <property type="molecule type" value="Genomic_DNA"/>
</dbReference>
<evidence type="ECO:0000256" key="2">
    <source>
        <dbReference type="ARBA" id="ARBA00022676"/>
    </source>
</evidence>
<evidence type="ECO:0000313" key="10">
    <source>
        <dbReference type="Proteomes" id="UP000265882"/>
    </source>
</evidence>